<proteinExistence type="predicted"/>
<evidence type="ECO:0000313" key="2">
    <source>
        <dbReference type="EMBL" id="EUA06622.1"/>
    </source>
</evidence>
<protein>
    <submittedName>
        <fullName evidence="2">Flavin oxidoreductase/NADH oxidase domain protein</fullName>
    </submittedName>
</protein>
<accession>X7YHF8</accession>
<comment type="caution">
    <text evidence="2">The sequence shown here is derived from an EMBL/GenBank/DDBJ whole genome shotgun (WGS) entry which is preliminary data.</text>
</comment>
<name>X7YHF8_MYCXE</name>
<sequence length="141" mass="14847">MADLRAHRSTLGVHGLSEPAQPGHRLAAHPDLVTAGAATGGDRTIGDGRHPDPSGGRQPVVFDQVVGDQCVGCAGLERRGLDDPVTQRQRSEFGRGEDVRAAGILAAYAGVPDCQAWARSGWTARQHATRSSSTSSSGWRR</sequence>
<feature type="region of interest" description="Disordered" evidence="1">
    <location>
        <begin position="1"/>
        <end position="58"/>
    </location>
</feature>
<dbReference type="EMBL" id="JAOB01000093">
    <property type="protein sequence ID" value="EUA06622.1"/>
    <property type="molecule type" value="Genomic_DNA"/>
</dbReference>
<evidence type="ECO:0000256" key="1">
    <source>
        <dbReference type="SAM" id="MobiDB-lite"/>
    </source>
</evidence>
<organism evidence="2">
    <name type="scientific">Mycobacterium xenopi 4042</name>
    <dbReference type="NCBI Taxonomy" id="1299334"/>
    <lineage>
        <taxon>Bacteria</taxon>
        <taxon>Bacillati</taxon>
        <taxon>Actinomycetota</taxon>
        <taxon>Actinomycetes</taxon>
        <taxon>Mycobacteriales</taxon>
        <taxon>Mycobacteriaceae</taxon>
        <taxon>Mycobacterium</taxon>
    </lineage>
</organism>
<gene>
    <name evidence="2" type="ORF">I553_0463</name>
</gene>
<dbReference type="AlphaFoldDB" id="X7YHF8"/>
<reference evidence="2" key="1">
    <citation type="submission" date="2014-01" db="EMBL/GenBank/DDBJ databases">
        <authorList>
            <person name="Brown-Elliot B."/>
            <person name="Wallace R."/>
            <person name="Lenaerts A."/>
            <person name="Ordway D."/>
            <person name="DeGroote M.A."/>
            <person name="Parker T."/>
            <person name="Sizemore C."/>
            <person name="Tallon L.J."/>
            <person name="Sadzewicz L.K."/>
            <person name="Sengamalay N."/>
            <person name="Fraser C.M."/>
            <person name="Hine E."/>
            <person name="Shefchek K.A."/>
            <person name="Das S.P."/>
            <person name="Tettelin H."/>
        </authorList>
    </citation>
    <scope>NUCLEOTIDE SEQUENCE [LARGE SCALE GENOMIC DNA]</scope>
    <source>
        <strain evidence="2">4042</strain>
    </source>
</reference>